<dbReference type="OrthoDB" id="742098at2"/>
<feature type="transmembrane region" description="Helical" evidence="5">
    <location>
        <begin position="199"/>
        <end position="216"/>
    </location>
</feature>
<dbReference type="InterPro" id="IPR051533">
    <property type="entry name" value="WaaL-like"/>
</dbReference>
<evidence type="ECO:0000256" key="5">
    <source>
        <dbReference type="SAM" id="Phobius"/>
    </source>
</evidence>
<keyword evidence="2 5" id="KW-0812">Transmembrane</keyword>
<dbReference type="GO" id="GO:0016020">
    <property type="term" value="C:membrane"/>
    <property type="evidence" value="ECO:0007669"/>
    <property type="project" value="UniProtKB-SubCell"/>
</dbReference>
<keyword evidence="3 5" id="KW-1133">Transmembrane helix</keyword>
<gene>
    <name evidence="7" type="ORF">EI291_10575</name>
</gene>
<feature type="transmembrane region" description="Helical" evidence="5">
    <location>
        <begin position="90"/>
        <end position="110"/>
    </location>
</feature>
<dbReference type="Proteomes" id="UP000273500">
    <property type="component" value="Unassembled WGS sequence"/>
</dbReference>
<dbReference type="Pfam" id="PF04932">
    <property type="entry name" value="Wzy_C"/>
    <property type="match status" value="1"/>
</dbReference>
<feature type="transmembrane region" description="Helical" evidence="5">
    <location>
        <begin position="360"/>
        <end position="380"/>
    </location>
</feature>
<sequence length="433" mass="48300">MKISFRFRHVLPLLLVLLTDRAFTEFVIKEDDDPALGLYNYAITGLSLLLIALYFRYLSPIMRKWLLVVLAATGALALESYNGWGTPFVYPHVFAKLMAILPVFAMYAYYRRHPLPMGLLMFLVLTGLALSMALYHPDALSLTAFLETERGFNVTSAFLLMLPALYYFNQYVTQGGLLRLALFFIILALIVFLQHRTVWLTMTLALVVNGLFIALGRVEGARVHLNRMLPILVMPLLAGLLGGTALVLDNPQVLRKLETNVEDITHADKQGTGSWRLKQWEAYESFVQEHPVVGMRLEGFELPMQFYGDGDHPVWADRTGHHFHSFYLDRLFYFGILGVLLVMLLPLWQLVKRAFQPVPFSAATATLLSFTSTALLYGVSYDWPPYLYGLIGITMAVAAPLPFVAAKPLTPAGATVSIEPTVAPVSAALGVPA</sequence>
<dbReference type="PANTHER" id="PTHR37422">
    <property type="entry name" value="TEICHURONIC ACID BIOSYNTHESIS PROTEIN TUAE"/>
    <property type="match status" value="1"/>
</dbReference>
<feature type="transmembrane region" description="Helical" evidence="5">
    <location>
        <begin position="228"/>
        <end position="248"/>
    </location>
</feature>
<feature type="transmembrane region" description="Helical" evidence="5">
    <location>
        <begin position="38"/>
        <end position="58"/>
    </location>
</feature>
<dbReference type="RefSeq" id="WP_125419779.1">
    <property type="nucleotide sequence ID" value="NZ_RWIT01000004.1"/>
</dbReference>
<dbReference type="EMBL" id="RWIT01000004">
    <property type="protein sequence ID" value="RSK48992.1"/>
    <property type="molecule type" value="Genomic_DNA"/>
</dbReference>
<protein>
    <submittedName>
        <fullName evidence="7">O-antigen ligase domain-containing protein</fullName>
    </submittedName>
</protein>
<evidence type="ECO:0000313" key="8">
    <source>
        <dbReference type="Proteomes" id="UP000273500"/>
    </source>
</evidence>
<organism evidence="7 8">
    <name type="scientific">Hymenobacter rigui</name>
    <dbReference type="NCBI Taxonomy" id="334424"/>
    <lineage>
        <taxon>Bacteria</taxon>
        <taxon>Pseudomonadati</taxon>
        <taxon>Bacteroidota</taxon>
        <taxon>Cytophagia</taxon>
        <taxon>Cytophagales</taxon>
        <taxon>Hymenobacteraceae</taxon>
        <taxon>Hymenobacter</taxon>
    </lineage>
</organism>
<keyword evidence="7" id="KW-0436">Ligase</keyword>
<comment type="subcellular location">
    <subcellularLocation>
        <location evidence="1">Membrane</location>
        <topology evidence="1">Multi-pass membrane protein</topology>
    </subcellularLocation>
</comment>
<evidence type="ECO:0000256" key="1">
    <source>
        <dbReference type="ARBA" id="ARBA00004141"/>
    </source>
</evidence>
<evidence type="ECO:0000256" key="3">
    <source>
        <dbReference type="ARBA" id="ARBA00022989"/>
    </source>
</evidence>
<name>A0A428KR75_9BACT</name>
<evidence type="ECO:0000256" key="4">
    <source>
        <dbReference type="ARBA" id="ARBA00023136"/>
    </source>
</evidence>
<evidence type="ECO:0000259" key="6">
    <source>
        <dbReference type="Pfam" id="PF04932"/>
    </source>
</evidence>
<keyword evidence="8" id="KW-1185">Reference proteome</keyword>
<feature type="transmembrane region" description="Helical" evidence="5">
    <location>
        <begin position="151"/>
        <end position="169"/>
    </location>
</feature>
<dbReference type="PANTHER" id="PTHR37422:SF13">
    <property type="entry name" value="LIPOPOLYSACCHARIDE BIOSYNTHESIS PROTEIN PA4999-RELATED"/>
    <property type="match status" value="1"/>
</dbReference>
<dbReference type="GO" id="GO:0016874">
    <property type="term" value="F:ligase activity"/>
    <property type="evidence" value="ECO:0007669"/>
    <property type="project" value="UniProtKB-KW"/>
</dbReference>
<dbReference type="InterPro" id="IPR007016">
    <property type="entry name" value="O-antigen_ligase-rel_domated"/>
</dbReference>
<dbReference type="AlphaFoldDB" id="A0A428KR75"/>
<feature type="transmembrane region" description="Helical" evidence="5">
    <location>
        <begin position="331"/>
        <end position="348"/>
    </location>
</feature>
<evidence type="ECO:0000313" key="7">
    <source>
        <dbReference type="EMBL" id="RSK48992.1"/>
    </source>
</evidence>
<reference evidence="7 8" key="1">
    <citation type="submission" date="2018-12" db="EMBL/GenBank/DDBJ databases">
        <authorList>
            <person name="Feng G."/>
            <person name="Zhu H."/>
        </authorList>
    </citation>
    <scope>NUCLEOTIDE SEQUENCE [LARGE SCALE GENOMIC DNA]</scope>
    <source>
        <strain evidence="7 8">KCTC 12533</strain>
    </source>
</reference>
<accession>A0A428KR75</accession>
<feature type="transmembrane region" description="Helical" evidence="5">
    <location>
        <begin position="386"/>
        <end position="405"/>
    </location>
</feature>
<evidence type="ECO:0000256" key="2">
    <source>
        <dbReference type="ARBA" id="ARBA00022692"/>
    </source>
</evidence>
<feature type="domain" description="O-antigen ligase-related" evidence="6">
    <location>
        <begin position="182"/>
        <end position="342"/>
    </location>
</feature>
<feature type="transmembrane region" description="Helical" evidence="5">
    <location>
        <begin position="65"/>
        <end position="84"/>
    </location>
</feature>
<feature type="transmembrane region" description="Helical" evidence="5">
    <location>
        <begin position="117"/>
        <end position="136"/>
    </location>
</feature>
<feature type="transmembrane region" description="Helical" evidence="5">
    <location>
        <begin position="176"/>
        <end position="193"/>
    </location>
</feature>
<proteinExistence type="predicted"/>
<comment type="caution">
    <text evidence="7">The sequence shown here is derived from an EMBL/GenBank/DDBJ whole genome shotgun (WGS) entry which is preliminary data.</text>
</comment>
<keyword evidence="4 5" id="KW-0472">Membrane</keyword>